<reference evidence="6" key="1">
    <citation type="submission" date="2023-02" db="EMBL/GenBank/DDBJ databases">
        <title>Genome of toxic invasive species Heracleum sosnowskyi carries increased number of genes despite the absence of recent whole-genome duplications.</title>
        <authorList>
            <person name="Schelkunov M."/>
            <person name="Shtratnikova V."/>
            <person name="Makarenko M."/>
            <person name="Klepikova A."/>
            <person name="Omelchenko D."/>
            <person name="Novikova G."/>
            <person name="Obukhova E."/>
            <person name="Bogdanov V."/>
            <person name="Penin A."/>
            <person name="Logacheva M."/>
        </authorList>
    </citation>
    <scope>NUCLEOTIDE SEQUENCE</scope>
    <source>
        <strain evidence="6">Hsosn_3</strain>
        <tissue evidence="6">Leaf</tissue>
    </source>
</reference>
<evidence type="ECO:0000313" key="6">
    <source>
        <dbReference type="EMBL" id="KAK1365843.1"/>
    </source>
</evidence>
<dbReference type="GO" id="GO:0046872">
    <property type="term" value="F:metal ion binding"/>
    <property type="evidence" value="ECO:0007669"/>
    <property type="project" value="UniProtKB-KW"/>
</dbReference>
<feature type="domain" description="Fe2OG dioxygenase" evidence="5">
    <location>
        <begin position="202"/>
        <end position="301"/>
    </location>
</feature>
<dbReference type="AlphaFoldDB" id="A0AAD8HFU2"/>
<dbReference type="PROSITE" id="PS51471">
    <property type="entry name" value="FE2OG_OXY"/>
    <property type="match status" value="1"/>
</dbReference>
<dbReference type="Pfam" id="PF14226">
    <property type="entry name" value="DIOX_N"/>
    <property type="match status" value="1"/>
</dbReference>
<dbReference type="InterPro" id="IPR044861">
    <property type="entry name" value="IPNS-like_FE2OG_OXY"/>
</dbReference>
<dbReference type="Proteomes" id="UP001237642">
    <property type="component" value="Unassembled WGS sequence"/>
</dbReference>
<comment type="caution">
    <text evidence="6">The sequence shown here is derived from an EMBL/GenBank/DDBJ whole genome shotgun (WGS) entry which is preliminary data.</text>
</comment>
<dbReference type="InterPro" id="IPR027443">
    <property type="entry name" value="IPNS-like_sf"/>
</dbReference>
<keyword evidence="7" id="KW-1185">Reference proteome</keyword>
<dbReference type="Pfam" id="PF03171">
    <property type="entry name" value="2OG-FeII_Oxy"/>
    <property type="match status" value="1"/>
</dbReference>
<dbReference type="PANTHER" id="PTHR47991">
    <property type="entry name" value="OXOGLUTARATE/IRON-DEPENDENT DIOXYGENASE"/>
    <property type="match status" value="1"/>
</dbReference>
<evidence type="ECO:0000256" key="2">
    <source>
        <dbReference type="ARBA" id="ARBA00022723"/>
    </source>
</evidence>
<evidence type="ECO:0000313" key="7">
    <source>
        <dbReference type="Proteomes" id="UP001237642"/>
    </source>
</evidence>
<organism evidence="6 7">
    <name type="scientific">Heracleum sosnowskyi</name>
    <dbReference type="NCBI Taxonomy" id="360622"/>
    <lineage>
        <taxon>Eukaryota</taxon>
        <taxon>Viridiplantae</taxon>
        <taxon>Streptophyta</taxon>
        <taxon>Embryophyta</taxon>
        <taxon>Tracheophyta</taxon>
        <taxon>Spermatophyta</taxon>
        <taxon>Magnoliopsida</taxon>
        <taxon>eudicotyledons</taxon>
        <taxon>Gunneridae</taxon>
        <taxon>Pentapetalae</taxon>
        <taxon>asterids</taxon>
        <taxon>campanulids</taxon>
        <taxon>Apiales</taxon>
        <taxon>Apiaceae</taxon>
        <taxon>Apioideae</taxon>
        <taxon>apioid superclade</taxon>
        <taxon>Tordylieae</taxon>
        <taxon>Tordyliinae</taxon>
        <taxon>Heracleum</taxon>
    </lineage>
</organism>
<dbReference type="Gene3D" id="2.60.120.330">
    <property type="entry name" value="B-lactam Antibiotic, Isopenicillin N Synthase, Chain"/>
    <property type="match status" value="1"/>
</dbReference>
<evidence type="ECO:0000256" key="4">
    <source>
        <dbReference type="RuleBase" id="RU003682"/>
    </source>
</evidence>
<dbReference type="InterPro" id="IPR005123">
    <property type="entry name" value="Oxoglu/Fe-dep_dioxygenase_dom"/>
</dbReference>
<protein>
    <submittedName>
        <fullName evidence="6">Fe2OG dioxygenase domain-containing protein</fullName>
    </submittedName>
</protein>
<evidence type="ECO:0000256" key="3">
    <source>
        <dbReference type="ARBA" id="ARBA00023004"/>
    </source>
</evidence>
<reference evidence="6" key="2">
    <citation type="submission" date="2023-05" db="EMBL/GenBank/DDBJ databases">
        <authorList>
            <person name="Schelkunov M.I."/>
        </authorList>
    </citation>
    <scope>NUCLEOTIDE SEQUENCE</scope>
    <source>
        <strain evidence="6">Hsosn_3</strain>
        <tissue evidence="6">Leaf</tissue>
    </source>
</reference>
<keyword evidence="3 4" id="KW-0408">Iron</keyword>
<dbReference type="InterPro" id="IPR050295">
    <property type="entry name" value="Plant_2OG-oxidoreductases"/>
</dbReference>
<keyword evidence="4" id="KW-0560">Oxidoreductase</keyword>
<keyword evidence="2 4" id="KW-0479">Metal-binding</keyword>
<gene>
    <name evidence="6" type="ORF">POM88_041404</name>
</gene>
<evidence type="ECO:0000256" key="1">
    <source>
        <dbReference type="ARBA" id="ARBA00008056"/>
    </source>
</evidence>
<sequence length="348" mass="39222">MTSEHKSLAENIIPSVQNKQLTSSIPSQYAYFKNPGDSFALPGDGIPVIDYSLLISEDTDQQAKSVSELGKACRDWGSFMVKNHGISEELYEAMFERCEEFNSMSDDEKQLFKMKKDVMDRIMFGCSSINMSSTQVRFWRDYLKLFVHPDFNSPHKPAGFSEKLLEISTKQREVMKNLLSGVSKSLGVEESYLYNIAEMDKGMDFCVMNIYPPCPQPELAVGLSPHTDFGLLSILIANGIGGLQIQQNGTWFNVKIPPKYLMVNLGDHMEILTNGKYKSVVHRAMVNNKTTRISLVTFYGAEVNNFVVPTPKFVDDNNNPLAYRGMKYGDYFIADQSSTTKGLDLVRI</sequence>
<dbReference type="EMBL" id="JAUIZM010000009">
    <property type="protein sequence ID" value="KAK1365843.1"/>
    <property type="molecule type" value="Genomic_DNA"/>
</dbReference>
<keyword evidence="6" id="KW-0223">Dioxygenase</keyword>
<proteinExistence type="inferred from homology"/>
<dbReference type="InterPro" id="IPR026992">
    <property type="entry name" value="DIOX_N"/>
</dbReference>
<dbReference type="GO" id="GO:0016705">
    <property type="term" value="F:oxidoreductase activity, acting on paired donors, with incorporation or reduction of molecular oxygen"/>
    <property type="evidence" value="ECO:0007669"/>
    <property type="project" value="UniProtKB-ARBA"/>
</dbReference>
<accession>A0AAD8HFU2</accession>
<comment type="similarity">
    <text evidence="1 4">Belongs to the iron/ascorbate-dependent oxidoreductase family.</text>
</comment>
<dbReference type="GO" id="GO:0051213">
    <property type="term" value="F:dioxygenase activity"/>
    <property type="evidence" value="ECO:0007669"/>
    <property type="project" value="UniProtKB-KW"/>
</dbReference>
<name>A0AAD8HFU2_9APIA</name>
<dbReference type="SUPFAM" id="SSF51197">
    <property type="entry name" value="Clavaminate synthase-like"/>
    <property type="match status" value="1"/>
</dbReference>
<evidence type="ECO:0000259" key="5">
    <source>
        <dbReference type="PROSITE" id="PS51471"/>
    </source>
</evidence>